<protein>
    <submittedName>
        <fullName evidence="2">Uncharacterized protein</fullName>
    </submittedName>
</protein>
<gene>
    <name evidence="2" type="ORF">SI8410_12016771</name>
</gene>
<evidence type="ECO:0000313" key="2">
    <source>
        <dbReference type="EMBL" id="CAA7406093.1"/>
    </source>
</evidence>
<dbReference type="Gene3D" id="2.120.10.30">
    <property type="entry name" value="TolB, C-terminal domain"/>
    <property type="match status" value="2"/>
</dbReference>
<evidence type="ECO:0000256" key="1">
    <source>
        <dbReference type="SAM" id="SignalP"/>
    </source>
</evidence>
<name>A0A7I8L7U5_SPIIN</name>
<dbReference type="PANTHER" id="PTHR31460">
    <property type="match status" value="1"/>
</dbReference>
<evidence type="ECO:0000313" key="3">
    <source>
        <dbReference type="Proteomes" id="UP000663760"/>
    </source>
</evidence>
<dbReference type="SUPFAM" id="SSF63829">
    <property type="entry name" value="Calcium-dependent phosphotriesterase"/>
    <property type="match status" value="1"/>
</dbReference>
<accession>A0A7I8L7U5</accession>
<proteinExistence type="predicted"/>
<dbReference type="AlphaFoldDB" id="A0A7I8L7U5"/>
<organism evidence="2 3">
    <name type="scientific">Spirodela intermedia</name>
    <name type="common">Intermediate duckweed</name>
    <dbReference type="NCBI Taxonomy" id="51605"/>
    <lineage>
        <taxon>Eukaryota</taxon>
        <taxon>Viridiplantae</taxon>
        <taxon>Streptophyta</taxon>
        <taxon>Embryophyta</taxon>
        <taxon>Tracheophyta</taxon>
        <taxon>Spermatophyta</taxon>
        <taxon>Magnoliopsida</taxon>
        <taxon>Liliopsida</taxon>
        <taxon>Araceae</taxon>
        <taxon>Lemnoideae</taxon>
        <taxon>Spirodela</taxon>
    </lineage>
</organism>
<feature type="chain" id="PRO_5029875258" evidence="1">
    <location>
        <begin position="31"/>
        <end position="330"/>
    </location>
</feature>
<dbReference type="InterPro" id="IPR053224">
    <property type="entry name" value="Sensory_adhesion_molecule"/>
</dbReference>
<reference evidence="2" key="1">
    <citation type="submission" date="2020-02" db="EMBL/GenBank/DDBJ databases">
        <authorList>
            <person name="Scholz U."/>
            <person name="Mascher M."/>
            <person name="Fiebig A."/>
        </authorList>
    </citation>
    <scope>NUCLEOTIDE SEQUENCE</scope>
</reference>
<dbReference type="GO" id="GO:0005783">
    <property type="term" value="C:endoplasmic reticulum"/>
    <property type="evidence" value="ECO:0007669"/>
    <property type="project" value="TreeGrafter"/>
</dbReference>
<dbReference type="PANTHER" id="PTHR31460:SF0">
    <property type="entry name" value="CALCIUM-DEPENDENT PHOSPHOTRIESTERASE SUPERFAMILY PROTEIN-RELATED"/>
    <property type="match status" value="1"/>
</dbReference>
<dbReference type="EMBL" id="LR746275">
    <property type="protein sequence ID" value="CAA7406093.1"/>
    <property type="molecule type" value="Genomic_DNA"/>
</dbReference>
<keyword evidence="1" id="KW-0732">Signal</keyword>
<feature type="signal peptide" evidence="1">
    <location>
        <begin position="1"/>
        <end position="30"/>
    </location>
</feature>
<keyword evidence="3" id="KW-1185">Reference proteome</keyword>
<sequence>MARGRCCCCSPGSLAVFLILSAVPLALLVALERTKLAGESVEYRSLGWVRECAKWDDEGRRFLVSTFLDGGVSEVVLPEFGGGAGILQEKPLLQDPAVAGNGSVGITLDRPRGRLLVAYADLRGGRYGALGAYDLSSRQRLFLTQLSGGDGPSLADDVAVDGDGNAFVTDAKGSRIWKVGPGGELLSTIRSPLFTPSKTWLANIVGLNGIVFHPNGYLLVIHTFGGRLFRVDPTTEEVNVVEVSGSSLLLGDGLALLSPTKLVVAGTPSGRIFESSDDWRTAALTGSYYGSLHRIASSVTVKDGKVFLNHLLGGGLGRRTHVITEAIFSP</sequence>
<dbReference type="Proteomes" id="UP000663760">
    <property type="component" value="Chromosome 12"/>
</dbReference>
<dbReference type="InterPro" id="IPR011042">
    <property type="entry name" value="6-blade_b-propeller_TolB-like"/>
</dbReference>
<dbReference type="OrthoDB" id="1902639at2759"/>